<gene>
    <name evidence="1" type="ORF">RTCCBAU85039_5090</name>
    <name evidence="2" type="ORF">SAMN05216228_102717</name>
</gene>
<dbReference type="STRING" id="501024.RTCCBAU85039_5090"/>
<dbReference type="EMBL" id="FNXB01000036">
    <property type="protein sequence ID" value="SEI14434.1"/>
    <property type="molecule type" value="Genomic_DNA"/>
</dbReference>
<accession>A0A1H8T2X3</accession>
<reference evidence="3" key="1">
    <citation type="submission" date="2016-10" db="EMBL/GenBank/DDBJ databases">
        <authorList>
            <person name="Wibberg D."/>
        </authorList>
    </citation>
    <scope>NUCLEOTIDE SEQUENCE [LARGE SCALE GENOMIC DNA]</scope>
</reference>
<organism evidence="1 3">
    <name type="scientific">Rhizobium tibeticum</name>
    <dbReference type="NCBI Taxonomy" id="501024"/>
    <lineage>
        <taxon>Bacteria</taxon>
        <taxon>Pseudomonadati</taxon>
        <taxon>Pseudomonadota</taxon>
        <taxon>Alphaproteobacteria</taxon>
        <taxon>Hyphomicrobiales</taxon>
        <taxon>Rhizobiaceae</taxon>
        <taxon>Rhizobium/Agrobacterium group</taxon>
        <taxon>Rhizobium</taxon>
    </lineage>
</organism>
<proteinExistence type="predicted"/>
<dbReference type="AlphaFoldDB" id="A0A1H8T2X3"/>
<name>A0A1H8T2X3_9HYPH</name>
<reference evidence="2 4" key="3">
    <citation type="submission" date="2016-10" db="EMBL/GenBank/DDBJ databases">
        <authorList>
            <person name="Varghese N."/>
            <person name="Submissions S."/>
        </authorList>
    </citation>
    <scope>NUCLEOTIDE SEQUENCE [LARGE SCALE GENOMIC DNA]</scope>
    <source>
        <strain evidence="2 4">CGMCC 1.7071</strain>
    </source>
</reference>
<sequence>MSSAQAARPGVSGSLRFGNTRPKLFAARGHLARIAPNICVVAVKYFHFSPATVRCLRFQ</sequence>
<keyword evidence="4" id="KW-1185">Reference proteome</keyword>
<protein>
    <submittedName>
        <fullName evidence="1">Uncharacterized protein</fullName>
    </submittedName>
</protein>
<evidence type="ECO:0000313" key="2">
    <source>
        <dbReference type="EMBL" id="SEO85066.1"/>
    </source>
</evidence>
<dbReference type="Proteomes" id="UP000183063">
    <property type="component" value="Unassembled WGS sequence"/>
</dbReference>
<dbReference type="Proteomes" id="UP000198939">
    <property type="component" value="Unassembled WGS sequence"/>
</dbReference>
<evidence type="ECO:0000313" key="1">
    <source>
        <dbReference type="EMBL" id="SEI14434.1"/>
    </source>
</evidence>
<reference evidence="1" key="2">
    <citation type="submission" date="2016-10" db="EMBL/GenBank/DDBJ databases">
        <authorList>
            <person name="de Groot N.N."/>
        </authorList>
    </citation>
    <scope>NUCLEOTIDE SEQUENCE [LARGE SCALE GENOMIC DNA]</scope>
    <source>
        <strain evidence="1">CCBAU85039</strain>
    </source>
</reference>
<dbReference type="EMBL" id="FOCV01000027">
    <property type="protein sequence ID" value="SEO85066.1"/>
    <property type="molecule type" value="Genomic_DNA"/>
</dbReference>
<evidence type="ECO:0000313" key="4">
    <source>
        <dbReference type="Proteomes" id="UP000198939"/>
    </source>
</evidence>
<evidence type="ECO:0000313" key="3">
    <source>
        <dbReference type="Proteomes" id="UP000183063"/>
    </source>
</evidence>